<reference evidence="2" key="1">
    <citation type="journal article" date="2020" name="Stud. Mycol.">
        <title>101 Dothideomycetes genomes: a test case for predicting lifestyles and emergence of pathogens.</title>
        <authorList>
            <person name="Haridas S."/>
            <person name="Albert R."/>
            <person name="Binder M."/>
            <person name="Bloem J."/>
            <person name="Labutti K."/>
            <person name="Salamov A."/>
            <person name="Andreopoulos B."/>
            <person name="Baker S."/>
            <person name="Barry K."/>
            <person name="Bills G."/>
            <person name="Bluhm B."/>
            <person name="Cannon C."/>
            <person name="Castanera R."/>
            <person name="Culley D."/>
            <person name="Daum C."/>
            <person name="Ezra D."/>
            <person name="Gonzalez J."/>
            <person name="Henrissat B."/>
            <person name="Kuo A."/>
            <person name="Liang C."/>
            <person name="Lipzen A."/>
            <person name="Lutzoni F."/>
            <person name="Magnuson J."/>
            <person name="Mondo S."/>
            <person name="Nolan M."/>
            <person name="Ohm R."/>
            <person name="Pangilinan J."/>
            <person name="Park H.-J."/>
            <person name="Ramirez L."/>
            <person name="Alfaro M."/>
            <person name="Sun H."/>
            <person name="Tritt A."/>
            <person name="Yoshinaga Y."/>
            <person name="Zwiers L.-H."/>
            <person name="Turgeon B."/>
            <person name="Goodwin S."/>
            <person name="Spatafora J."/>
            <person name="Crous P."/>
            <person name="Grigoriev I."/>
        </authorList>
    </citation>
    <scope>NUCLEOTIDE SEQUENCE</scope>
    <source>
        <strain evidence="2">HMLAC05119</strain>
    </source>
</reference>
<protein>
    <submittedName>
        <fullName evidence="2">Uncharacterized protein</fullName>
    </submittedName>
</protein>
<sequence length="383" mass="42426">MAYLLEFPPTTLPDGVCAPPYVIFGIGGRSVVDKLPSRIPLKAVLHFVPKLAEWVLPAPEDLPSEVAKGVLRTPYVGLDIPLDVGVASLQRIILKILQSSGMAVPKHQLQLPPPIITSISIRKTWLLFELPPAGLDGLLIHLQTLLMTGPPISFTEMQELFAAFPADSDMLRVTAINFVQSHIALRYTSMEFFAIRQWSQACKERYAPFKAAEDQFPEFGKMDSVEKTAKEHMERMAAESALKAEEMRRKAVAAAEAYRMEALAKKNVATSSKKMSLEDMKPNSTIRRSTKWKSTSDLKTDAERNTDSANLSDIVRPPGLEREANSVIADKPKSTLGSLLDSSSALSALSNVLSKLEMEQKAGKTVREEKDFWDFPARRDSSE</sequence>
<organism evidence="2 3">
    <name type="scientific">Ampelomyces quisqualis</name>
    <name type="common">Powdery mildew agent</name>
    <dbReference type="NCBI Taxonomy" id="50730"/>
    <lineage>
        <taxon>Eukaryota</taxon>
        <taxon>Fungi</taxon>
        <taxon>Dikarya</taxon>
        <taxon>Ascomycota</taxon>
        <taxon>Pezizomycotina</taxon>
        <taxon>Dothideomycetes</taxon>
        <taxon>Pleosporomycetidae</taxon>
        <taxon>Pleosporales</taxon>
        <taxon>Pleosporineae</taxon>
        <taxon>Phaeosphaeriaceae</taxon>
        <taxon>Ampelomyces</taxon>
    </lineage>
</organism>
<evidence type="ECO:0000313" key="2">
    <source>
        <dbReference type="EMBL" id="KAF1917848.1"/>
    </source>
</evidence>
<evidence type="ECO:0000256" key="1">
    <source>
        <dbReference type="SAM" id="MobiDB-lite"/>
    </source>
</evidence>
<accession>A0A6A5QSM7</accession>
<dbReference type="EMBL" id="ML979134">
    <property type="protein sequence ID" value="KAF1917848.1"/>
    <property type="molecule type" value="Genomic_DNA"/>
</dbReference>
<dbReference type="AlphaFoldDB" id="A0A6A5QSM7"/>
<dbReference type="OrthoDB" id="3783833at2759"/>
<evidence type="ECO:0000313" key="3">
    <source>
        <dbReference type="Proteomes" id="UP000800096"/>
    </source>
</evidence>
<name>A0A6A5QSM7_AMPQU</name>
<dbReference type="Proteomes" id="UP000800096">
    <property type="component" value="Unassembled WGS sequence"/>
</dbReference>
<feature type="region of interest" description="Disordered" evidence="1">
    <location>
        <begin position="271"/>
        <end position="315"/>
    </location>
</feature>
<feature type="compositionally biased region" description="Polar residues" evidence="1">
    <location>
        <begin position="282"/>
        <end position="293"/>
    </location>
</feature>
<keyword evidence="3" id="KW-1185">Reference proteome</keyword>
<feature type="compositionally biased region" description="Basic and acidic residues" evidence="1">
    <location>
        <begin position="294"/>
        <end position="306"/>
    </location>
</feature>
<proteinExistence type="predicted"/>
<gene>
    <name evidence="2" type="ORF">BDU57DRAFT_178541</name>
</gene>